<dbReference type="AlphaFoldDB" id="A0AAD5ZAB3"/>
<comment type="similarity">
    <text evidence="2">Belongs to the IQD family.</text>
</comment>
<dbReference type="EMBL" id="JAMRDG010000002">
    <property type="protein sequence ID" value="KAJ3689757.1"/>
    <property type="molecule type" value="Genomic_DNA"/>
</dbReference>
<reference evidence="5 6" key="1">
    <citation type="journal article" date="2022" name="Cell">
        <title>Repeat-based holocentromeres influence genome architecture and karyotype evolution.</title>
        <authorList>
            <person name="Hofstatter P.G."/>
            <person name="Thangavel G."/>
            <person name="Lux T."/>
            <person name="Neumann P."/>
            <person name="Vondrak T."/>
            <person name="Novak P."/>
            <person name="Zhang M."/>
            <person name="Costa L."/>
            <person name="Castellani M."/>
            <person name="Scott A."/>
            <person name="Toegelov H."/>
            <person name="Fuchs J."/>
            <person name="Mata-Sucre Y."/>
            <person name="Dias Y."/>
            <person name="Vanzela A.L.L."/>
            <person name="Huettel B."/>
            <person name="Almeida C.C.S."/>
            <person name="Simkova H."/>
            <person name="Souza G."/>
            <person name="Pedrosa-Harand A."/>
            <person name="Macas J."/>
            <person name="Mayer K.F.X."/>
            <person name="Houben A."/>
            <person name="Marques A."/>
        </authorList>
    </citation>
    <scope>NUCLEOTIDE SEQUENCE [LARGE SCALE GENOMIC DNA]</scope>
    <source>
        <strain evidence="5">RhyTen1mFocal</strain>
    </source>
</reference>
<name>A0AAD5ZAB3_9POAL</name>
<protein>
    <submittedName>
        <fullName evidence="5">Uncharacterized protein</fullName>
    </submittedName>
</protein>
<dbReference type="SUPFAM" id="SSF52540">
    <property type="entry name" value="P-loop containing nucleoside triphosphate hydrolases"/>
    <property type="match status" value="1"/>
</dbReference>
<evidence type="ECO:0000256" key="2">
    <source>
        <dbReference type="ARBA" id="ARBA00024341"/>
    </source>
</evidence>
<keyword evidence="6" id="KW-1185">Reference proteome</keyword>
<dbReference type="PANTHER" id="PTHR32295">
    <property type="entry name" value="IQ-DOMAIN 5-RELATED"/>
    <property type="match status" value="1"/>
</dbReference>
<proteinExistence type="inferred from homology"/>
<sequence>MARTTPICCISTQQRKPQRDGATRRGSKPAACICCVGRHHQPGLPPRSPRLSARTPKTPRTPVSKHMCCTGRTPRTPRRRQGHQGQAKLGRSKRWFRIFRRTLSRSPCRSVAVMDSGNNEVKVYNPRHVEAAAAATPLKAEDGGSSNDEYSLLVKEGFSREDVAAVTIQTYFRGHLARRAFRALKSLVKLQAVARGVYVRRQAEVAIHCMQALVRLQVRVRARQLLTKSKEAQLLQAYYMENPDSKTINSKN</sequence>
<dbReference type="InterPro" id="IPR027417">
    <property type="entry name" value="P-loop_NTPase"/>
</dbReference>
<comment type="caution">
    <text evidence="5">The sequence shown here is derived from an EMBL/GenBank/DDBJ whole genome shotgun (WGS) entry which is preliminary data.</text>
</comment>
<dbReference type="Pfam" id="PF00612">
    <property type="entry name" value="IQ"/>
    <property type="match status" value="1"/>
</dbReference>
<dbReference type="InterPro" id="IPR000048">
    <property type="entry name" value="IQ_motif_EF-hand-BS"/>
</dbReference>
<organism evidence="5 6">
    <name type="scientific">Rhynchospora tenuis</name>
    <dbReference type="NCBI Taxonomy" id="198213"/>
    <lineage>
        <taxon>Eukaryota</taxon>
        <taxon>Viridiplantae</taxon>
        <taxon>Streptophyta</taxon>
        <taxon>Embryophyta</taxon>
        <taxon>Tracheophyta</taxon>
        <taxon>Spermatophyta</taxon>
        <taxon>Magnoliopsida</taxon>
        <taxon>Liliopsida</taxon>
        <taxon>Poales</taxon>
        <taxon>Cyperaceae</taxon>
        <taxon>Cyperoideae</taxon>
        <taxon>Rhynchosporeae</taxon>
        <taxon>Rhynchospora</taxon>
    </lineage>
</organism>
<dbReference type="Gene3D" id="1.20.5.190">
    <property type="match status" value="1"/>
</dbReference>
<evidence type="ECO:0000256" key="3">
    <source>
        <dbReference type="ARBA" id="ARBA00045534"/>
    </source>
</evidence>
<evidence type="ECO:0000313" key="6">
    <source>
        <dbReference type="Proteomes" id="UP001210211"/>
    </source>
</evidence>
<accession>A0AAD5ZAB3</accession>
<feature type="region of interest" description="Disordered" evidence="4">
    <location>
        <begin position="43"/>
        <end position="89"/>
    </location>
</feature>
<dbReference type="SMART" id="SM00015">
    <property type="entry name" value="IQ"/>
    <property type="match status" value="2"/>
</dbReference>
<dbReference type="Proteomes" id="UP001210211">
    <property type="component" value="Unassembled WGS sequence"/>
</dbReference>
<dbReference type="GO" id="GO:0005516">
    <property type="term" value="F:calmodulin binding"/>
    <property type="evidence" value="ECO:0007669"/>
    <property type="project" value="UniProtKB-KW"/>
</dbReference>
<keyword evidence="1" id="KW-0112">Calmodulin-binding</keyword>
<evidence type="ECO:0000256" key="1">
    <source>
        <dbReference type="ARBA" id="ARBA00022860"/>
    </source>
</evidence>
<comment type="function">
    <text evidence="3">May be involved in cooperative interactions with calmodulins or calmodulin-like proteins. Recruits calmodulin proteins to microtubules, thus being a potential scaffold in cellular signaling and trafficking. May associate with nucleic acids and regulate gene expression at the transcriptional or post-transcriptional level.</text>
</comment>
<dbReference type="PROSITE" id="PS50096">
    <property type="entry name" value="IQ"/>
    <property type="match status" value="2"/>
</dbReference>
<dbReference type="PANTHER" id="PTHR32295:SF108">
    <property type="entry name" value="PROTEIN IQ-DOMAIN 20"/>
    <property type="match status" value="1"/>
</dbReference>
<gene>
    <name evidence="5" type="ORF">LUZ61_018921</name>
</gene>
<evidence type="ECO:0000256" key="4">
    <source>
        <dbReference type="SAM" id="MobiDB-lite"/>
    </source>
</evidence>
<evidence type="ECO:0000313" key="5">
    <source>
        <dbReference type="EMBL" id="KAJ3689757.1"/>
    </source>
</evidence>